<dbReference type="EMBL" id="OX596109">
    <property type="protein sequence ID" value="CAN0268834.1"/>
    <property type="molecule type" value="Genomic_DNA"/>
</dbReference>
<protein>
    <submittedName>
        <fullName evidence="1">Uncharacterized protein</fullName>
    </submittedName>
</protein>
<reference evidence="1" key="1">
    <citation type="submission" date="2023-05" db="EMBL/GenBank/DDBJ databases">
        <authorList>
            <consortium name="ELIXIR-Norway"/>
        </authorList>
    </citation>
    <scope>NUCLEOTIDE SEQUENCE</scope>
</reference>
<evidence type="ECO:0000313" key="2">
    <source>
        <dbReference type="Proteomes" id="UP001162501"/>
    </source>
</evidence>
<accession>A0AC59Z7I3</accession>
<dbReference type="Proteomes" id="UP001162501">
    <property type="component" value="Chromosome 25"/>
</dbReference>
<gene>
    <name evidence="1" type="ORF">MRATA1EN22A_LOCUS14636</name>
</gene>
<evidence type="ECO:0000313" key="1">
    <source>
        <dbReference type="EMBL" id="CAN0268834.1"/>
    </source>
</evidence>
<name>A0AC59Z7I3_RANTA</name>
<proteinExistence type="predicted"/>
<reference evidence="1" key="2">
    <citation type="submission" date="2025-03" db="EMBL/GenBank/DDBJ databases">
        <authorList>
            <consortium name="ELIXIR-Norway"/>
            <consortium name="Elixir Norway"/>
        </authorList>
    </citation>
    <scope>NUCLEOTIDE SEQUENCE</scope>
</reference>
<organism evidence="1 2">
    <name type="scientific">Rangifer tarandus platyrhynchus</name>
    <name type="common">Svalbard reindeer</name>
    <dbReference type="NCBI Taxonomy" id="3082113"/>
    <lineage>
        <taxon>Eukaryota</taxon>
        <taxon>Metazoa</taxon>
        <taxon>Chordata</taxon>
        <taxon>Craniata</taxon>
        <taxon>Vertebrata</taxon>
        <taxon>Euteleostomi</taxon>
        <taxon>Mammalia</taxon>
        <taxon>Eutheria</taxon>
        <taxon>Laurasiatheria</taxon>
        <taxon>Artiodactyla</taxon>
        <taxon>Ruminantia</taxon>
        <taxon>Pecora</taxon>
        <taxon>Cervidae</taxon>
        <taxon>Odocoileinae</taxon>
        <taxon>Rangifer</taxon>
    </lineage>
</organism>
<sequence>MWAINSSHSRSPWTRHPQTPEAYQPVPASITALAVSGKEDLTVVCVCRTSALKVHPGLPQFKKHGSREGTAQFWPGQWNCTSSLGEQGHLDPCVSVCTHSEVALDQTSTAVFVTTQLTNVISKCSGRVTL</sequence>